<dbReference type="KEGG" id="cmiu:B1H56_00300"/>
<dbReference type="OrthoDB" id="9801546at2"/>
<gene>
    <name evidence="5" type="ORF">HMPREF3293_02636</name>
</gene>
<dbReference type="GO" id="GO:0003677">
    <property type="term" value="F:DNA binding"/>
    <property type="evidence" value="ECO:0007669"/>
    <property type="project" value="UniProtKB-KW"/>
</dbReference>
<accession>A0A136Q1Q3</accession>
<keyword evidence="1" id="KW-0805">Transcription regulation</keyword>
<feature type="domain" description="HTH gntR-type" evidence="4">
    <location>
        <begin position="249"/>
        <end position="317"/>
    </location>
</feature>
<dbReference type="Proteomes" id="UP000070366">
    <property type="component" value="Unassembled WGS sequence"/>
</dbReference>
<dbReference type="InterPro" id="IPR036390">
    <property type="entry name" value="WH_DNA-bd_sf"/>
</dbReference>
<evidence type="ECO:0000313" key="5">
    <source>
        <dbReference type="EMBL" id="KXK64557.1"/>
    </source>
</evidence>
<dbReference type="CDD" id="cd07377">
    <property type="entry name" value="WHTH_GntR"/>
    <property type="match status" value="2"/>
</dbReference>
<organism evidence="5 6">
    <name type="scientific">Christensenella minuta</name>
    <dbReference type="NCBI Taxonomy" id="626937"/>
    <lineage>
        <taxon>Bacteria</taxon>
        <taxon>Bacillati</taxon>
        <taxon>Bacillota</taxon>
        <taxon>Clostridia</taxon>
        <taxon>Christensenellales</taxon>
        <taxon>Christensenellaceae</taxon>
        <taxon>Christensenella</taxon>
    </lineage>
</organism>
<dbReference type="Gene3D" id="1.10.10.10">
    <property type="entry name" value="Winged helix-like DNA-binding domain superfamily/Winged helix DNA-binding domain"/>
    <property type="match status" value="2"/>
</dbReference>
<dbReference type="GO" id="GO:0003700">
    <property type="term" value="F:DNA-binding transcription factor activity"/>
    <property type="evidence" value="ECO:0007669"/>
    <property type="project" value="InterPro"/>
</dbReference>
<proteinExistence type="predicted"/>
<dbReference type="InterPro" id="IPR036388">
    <property type="entry name" value="WH-like_DNA-bd_sf"/>
</dbReference>
<evidence type="ECO:0000256" key="1">
    <source>
        <dbReference type="ARBA" id="ARBA00023015"/>
    </source>
</evidence>
<dbReference type="STRING" id="626937.HMPREF3293_02636"/>
<keyword evidence="6" id="KW-1185">Reference proteome</keyword>
<protein>
    <submittedName>
        <fullName evidence="5">Transcriptional regulator, GntR family</fullName>
    </submittedName>
</protein>
<dbReference type="PANTHER" id="PTHR44846:SF17">
    <property type="entry name" value="GNTR-FAMILY TRANSCRIPTIONAL REGULATOR"/>
    <property type="match status" value="1"/>
</dbReference>
<dbReference type="SMART" id="SM00345">
    <property type="entry name" value="HTH_GNTR"/>
    <property type="match status" value="2"/>
</dbReference>
<evidence type="ECO:0000256" key="2">
    <source>
        <dbReference type="ARBA" id="ARBA00023125"/>
    </source>
</evidence>
<dbReference type="PANTHER" id="PTHR44846">
    <property type="entry name" value="MANNOSYL-D-GLYCERATE TRANSPORT/METABOLISM SYSTEM REPRESSOR MNGR-RELATED"/>
    <property type="match status" value="1"/>
</dbReference>
<reference evidence="6" key="1">
    <citation type="submission" date="2016-02" db="EMBL/GenBank/DDBJ databases">
        <authorList>
            <person name="Mitreva M."/>
            <person name="Pepin K.H."/>
            <person name="Mihindukulasuriya K.A."/>
            <person name="Fulton R."/>
            <person name="Fronick C."/>
            <person name="O'Laughlin M."/>
            <person name="Miner T."/>
            <person name="Herter B."/>
            <person name="Rosa B.A."/>
            <person name="Cordes M."/>
            <person name="Tomlinson C."/>
            <person name="Wollam A."/>
            <person name="Palsikar V.B."/>
            <person name="Mardis E.R."/>
            <person name="Wilson R.K."/>
        </authorList>
    </citation>
    <scope>NUCLEOTIDE SEQUENCE [LARGE SCALE GENOMIC DNA]</scope>
    <source>
        <strain evidence="6">DSM 22607</strain>
    </source>
</reference>
<dbReference type="SUPFAM" id="SSF46785">
    <property type="entry name" value="Winged helix' DNA-binding domain"/>
    <property type="match status" value="2"/>
</dbReference>
<dbReference type="GO" id="GO:0045892">
    <property type="term" value="P:negative regulation of DNA-templated transcription"/>
    <property type="evidence" value="ECO:0007669"/>
    <property type="project" value="TreeGrafter"/>
</dbReference>
<evidence type="ECO:0000313" key="6">
    <source>
        <dbReference type="Proteomes" id="UP000070366"/>
    </source>
</evidence>
<sequence>MKNGIVMYEKIYRILKNKIECGLLPSGSRLPSRTDLCREFGTSEKTVRHAVKLLSDYGLVETGQRKRPTVTFDYSGALEEKRLLPLRKADVTTAGDLLKTGIFLCYPIIQYGMDLCGGNDWHIPEAILGKMEPDRPIEFWRLSNRFWRFFIARTGNDFILRAVDSLGLSELDPLPGSLEVRTEYFTRLKEFLYTIKTGGKPTEVRFADLSFLYRFLPDGGEHSPVCKVASDSPFRLGAKELGRRISWAEEQYSRVYLDLLGLIAIGKYRPGDRLPSHAGLRQIYGVSVDTTIKAVQLLKQWGVVTAVRGKGIFVAMGPEKLRHIPIDPALVAYHVRRYLDSLELLSLTAEGVAAHAAAHDTAVENAGKLGSKLEDWWNNSYLYQLSPIVLLEFLTDYIEYSALRTVYKVIQKNYHIGRSIPKLLHHAKNRHNREIHRQCVEAAEALASNSPDIFAKKAAEMFRYTHQLIIRECKRLGYWQPAMRVYDGTLLWK</sequence>
<feature type="domain" description="HTH gntR-type" evidence="4">
    <location>
        <begin position="5"/>
        <end position="74"/>
    </location>
</feature>
<keyword evidence="3" id="KW-0804">Transcription</keyword>
<dbReference type="RefSeq" id="WP_066523284.1">
    <property type="nucleotide sequence ID" value="NZ_CABMOF010000015.1"/>
</dbReference>
<name>A0A136Q1Q3_9FIRM</name>
<dbReference type="PROSITE" id="PS50949">
    <property type="entry name" value="HTH_GNTR"/>
    <property type="match status" value="2"/>
</dbReference>
<keyword evidence="2" id="KW-0238">DNA-binding</keyword>
<dbReference type="EMBL" id="LSZW01000064">
    <property type="protein sequence ID" value="KXK64557.1"/>
    <property type="molecule type" value="Genomic_DNA"/>
</dbReference>
<dbReference type="InterPro" id="IPR000524">
    <property type="entry name" value="Tscrpt_reg_HTH_GntR"/>
</dbReference>
<comment type="caution">
    <text evidence="5">The sequence shown here is derived from an EMBL/GenBank/DDBJ whole genome shotgun (WGS) entry which is preliminary data.</text>
</comment>
<dbReference type="AlphaFoldDB" id="A0A136Q1Q3"/>
<dbReference type="InterPro" id="IPR050679">
    <property type="entry name" value="Bact_HTH_transcr_reg"/>
</dbReference>
<evidence type="ECO:0000259" key="4">
    <source>
        <dbReference type="PROSITE" id="PS50949"/>
    </source>
</evidence>
<evidence type="ECO:0000256" key="3">
    <source>
        <dbReference type="ARBA" id="ARBA00023163"/>
    </source>
</evidence>
<dbReference type="Pfam" id="PF00392">
    <property type="entry name" value="GntR"/>
    <property type="match status" value="2"/>
</dbReference>